<dbReference type="PANTHER" id="PTHR43188">
    <property type="entry name" value="ACYL-COENZYME A OXIDASE"/>
    <property type="match status" value="1"/>
</dbReference>
<keyword evidence="4 5" id="KW-0274">FAD</keyword>
<feature type="domain" description="Acyl-CoA oxidase/dehydrogenase middle" evidence="8">
    <location>
        <begin position="182"/>
        <end position="275"/>
    </location>
</feature>
<dbReference type="InterPro" id="IPR013786">
    <property type="entry name" value="AcylCoA_DH/ox_N"/>
</dbReference>
<dbReference type="Proteomes" id="UP000029833">
    <property type="component" value="Unassembled WGS sequence"/>
</dbReference>
<dbReference type="GO" id="GO:0050660">
    <property type="term" value="F:flavin adenine dinucleotide binding"/>
    <property type="evidence" value="ECO:0007669"/>
    <property type="project" value="InterPro"/>
</dbReference>
<proteinExistence type="inferred from homology"/>
<accession>A0A0A0B8R6</accession>
<dbReference type="InterPro" id="IPR006091">
    <property type="entry name" value="Acyl-CoA_Oxase/DH_mid-dom"/>
</dbReference>
<dbReference type="InterPro" id="IPR036250">
    <property type="entry name" value="AcylCo_DH-like_C"/>
</dbReference>
<comment type="cofactor">
    <cofactor evidence="1 5">
        <name>FAD</name>
        <dbReference type="ChEBI" id="CHEBI:57692"/>
    </cofactor>
</comment>
<dbReference type="SUPFAM" id="SSF47203">
    <property type="entry name" value="Acyl-CoA dehydrogenase C-terminal domain-like"/>
    <property type="match status" value="1"/>
</dbReference>
<evidence type="ECO:0000313" key="10">
    <source>
        <dbReference type="EMBL" id="KGM03275.1"/>
    </source>
</evidence>
<dbReference type="Gene3D" id="1.20.140.10">
    <property type="entry name" value="Butyryl-CoA Dehydrogenase, subunit A, domain 3"/>
    <property type="match status" value="1"/>
</dbReference>
<dbReference type="Gene3D" id="1.10.540.10">
    <property type="entry name" value="Acyl-CoA dehydrogenase/oxidase, N-terminal domain"/>
    <property type="match status" value="1"/>
</dbReference>
<dbReference type="Gene3D" id="2.40.110.10">
    <property type="entry name" value="Butyryl-CoA Dehydrogenase, subunit A, domain 2"/>
    <property type="match status" value="1"/>
</dbReference>
<dbReference type="Pfam" id="PF02771">
    <property type="entry name" value="Acyl-CoA_dh_N"/>
    <property type="match status" value="1"/>
</dbReference>
<feature type="domain" description="Acyl-CoA dehydrogenase/oxidase N-terminal" evidence="9">
    <location>
        <begin position="73"/>
        <end position="178"/>
    </location>
</feature>
<sequence>MTDTATTDHAATDSTATDSTATDGAEVGTATTNGAATATAAPGADAYVVPGTDRLAADFYSFQDELTPVEREASLRLRDFMEREVRPIATDYWDRAEFPTQIIPGLAELGMFGASWPETQRFENSAVWRGWAALELGRVDPSTATFVGVQSGLAMSSIAIGGSPEQRAQWLPPMGRGELIGAFGLTEPLSGSDSSKGLRTTAERHGDTWVLNGAKRWIGNATFADVVVIWARDVADGQVKGFLVRRGTPGFTTTKIERKQALRIVQNADITLDGVRVDEADRLPSIHSFREVALVLRLTRAEVAWQAVGVSVGAYEAAVRYAGERQQFGRPLASFQLVQDRLAQCLGNITASIALCLQVSRLQDQGRQGDEHAALAKGFATTRMRETVAWCRELLGGNGIVLDHGVAKFFADAEAVYSFEGTRDMNNLIVGRAITGVGAFV</sequence>
<dbReference type="InterPro" id="IPR037069">
    <property type="entry name" value="AcylCoA_DH/ox_N_sf"/>
</dbReference>
<feature type="domain" description="Acyl-CoA dehydrogenase/oxidase C-terminal" evidence="7">
    <location>
        <begin position="296"/>
        <end position="434"/>
    </location>
</feature>
<dbReference type="GO" id="GO:0003995">
    <property type="term" value="F:acyl-CoA dehydrogenase activity"/>
    <property type="evidence" value="ECO:0007669"/>
    <property type="project" value="InterPro"/>
</dbReference>
<gene>
    <name evidence="10" type="ORF">Q760_07205</name>
</gene>
<dbReference type="InterPro" id="IPR009075">
    <property type="entry name" value="AcylCo_DH/oxidase_C"/>
</dbReference>
<reference evidence="10 11" key="1">
    <citation type="submission" date="2013-10" db="EMBL/GenBank/DDBJ databases">
        <authorList>
            <person name="Wang G."/>
            <person name="Zhuang W."/>
        </authorList>
    </citation>
    <scope>NUCLEOTIDE SEQUENCE [LARGE SCALE GENOMIC DNA]</scope>
    <source>
        <strain evidence="10 11">DSM 20118</strain>
    </source>
</reference>
<protein>
    <submittedName>
        <fullName evidence="10">Acyl-CoA dehydrogenase</fullName>
    </submittedName>
</protein>
<dbReference type="InterPro" id="IPR006089">
    <property type="entry name" value="Acyl-CoA_DH_CS"/>
</dbReference>
<evidence type="ECO:0000256" key="3">
    <source>
        <dbReference type="ARBA" id="ARBA00022630"/>
    </source>
</evidence>
<evidence type="ECO:0000259" key="7">
    <source>
        <dbReference type="Pfam" id="PF00441"/>
    </source>
</evidence>
<organism evidence="10 11">
    <name type="scientific">Cellulomonas cellasea DSM 20118</name>
    <dbReference type="NCBI Taxonomy" id="1408250"/>
    <lineage>
        <taxon>Bacteria</taxon>
        <taxon>Bacillati</taxon>
        <taxon>Actinomycetota</taxon>
        <taxon>Actinomycetes</taxon>
        <taxon>Micrococcales</taxon>
        <taxon>Cellulomonadaceae</taxon>
        <taxon>Cellulomonas</taxon>
    </lineage>
</organism>
<dbReference type="InterPro" id="IPR046373">
    <property type="entry name" value="Acyl-CoA_Oxase/DH_mid-dom_sf"/>
</dbReference>
<dbReference type="InterPro" id="IPR045008">
    <property type="entry name" value="ACX4-like"/>
</dbReference>
<evidence type="ECO:0000256" key="6">
    <source>
        <dbReference type="SAM" id="MobiDB-lite"/>
    </source>
</evidence>
<dbReference type="AlphaFoldDB" id="A0A0A0B8R6"/>
<keyword evidence="11" id="KW-1185">Reference proteome</keyword>
<evidence type="ECO:0000259" key="9">
    <source>
        <dbReference type="Pfam" id="PF02771"/>
    </source>
</evidence>
<dbReference type="RefSeq" id="WP_246056360.1">
    <property type="nucleotide sequence ID" value="NZ_AXNT01000019.1"/>
</dbReference>
<dbReference type="SUPFAM" id="SSF56645">
    <property type="entry name" value="Acyl-CoA dehydrogenase NM domain-like"/>
    <property type="match status" value="1"/>
</dbReference>
<comment type="caution">
    <text evidence="10">The sequence shown here is derived from an EMBL/GenBank/DDBJ whole genome shotgun (WGS) entry which is preliminary data.</text>
</comment>
<dbReference type="Pfam" id="PF00441">
    <property type="entry name" value="Acyl-CoA_dh_1"/>
    <property type="match status" value="1"/>
</dbReference>
<dbReference type="GO" id="GO:0006635">
    <property type="term" value="P:fatty acid beta-oxidation"/>
    <property type="evidence" value="ECO:0007669"/>
    <property type="project" value="InterPro"/>
</dbReference>
<keyword evidence="3 5" id="KW-0285">Flavoprotein</keyword>
<dbReference type="PANTHER" id="PTHR43188:SF1">
    <property type="entry name" value="ACYL-COA DEHYDROGENASE"/>
    <property type="match status" value="1"/>
</dbReference>
<evidence type="ECO:0000259" key="8">
    <source>
        <dbReference type="Pfam" id="PF02770"/>
    </source>
</evidence>
<comment type="similarity">
    <text evidence="2 5">Belongs to the acyl-CoA dehydrogenase family.</text>
</comment>
<dbReference type="PROSITE" id="PS00073">
    <property type="entry name" value="ACYL_COA_DH_2"/>
    <property type="match status" value="1"/>
</dbReference>
<evidence type="ECO:0000313" key="11">
    <source>
        <dbReference type="Proteomes" id="UP000029833"/>
    </source>
</evidence>
<dbReference type="Pfam" id="PF02770">
    <property type="entry name" value="Acyl-CoA_dh_M"/>
    <property type="match status" value="1"/>
</dbReference>
<evidence type="ECO:0000256" key="2">
    <source>
        <dbReference type="ARBA" id="ARBA00009347"/>
    </source>
</evidence>
<keyword evidence="5" id="KW-0560">Oxidoreductase</keyword>
<evidence type="ECO:0000256" key="5">
    <source>
        <dbReference type="RuleBase" id="RU362125"/>
    </source>
</evidence>
<evidence type="ECO:0000256" key="4">
    <source>
        <dbReference type="ARBA" id="ARBA00022827"/>
    </source>
</evidence>
<dbReference type="STRING" id="1408250.Q760_07205"/>
<dbReference type="EMBL" id="AXNT01000019">
    <property type="protein sequence ID" value="KGM03275.1"/>
    <property type="molecule type" value="Genomic_DNA"/>
</dbReference>
<name>A0A0A0B8R6_9CELL</name>
<evidence type="ECO:0000256" key="1">
    <source>
        <dbReference type="ARBA" id="ARBA00001974"/>
    </source>
</evidence>
<feature type="region of interest" description="Disordered" evidence="6">
    <location>
        <begin position="1"/>
        <end position="27"/>
    </location>
</feature>
<dbReference type="InterPro" id="IPR009100">
    <property type="entry name" value="AcylCoA_DH/oxidase_NM_dom_sf"/>
</dbReference>